<protein>
    <submittedName>
        <fullName evidence="1">Uncharacterized protein</fullName>
    </submittedName>
</protein>
<sequence>MLIDIFHQNCIFC</sequence>
<name>A0A2P2PFH8_RHIMU</name>
<organism evidence="1">
    <name type="scientific">Rhizophora mucronata</name>
    <name type="common">Asiatic mangrove</name>
    <dbReference type="NCBI Taxonomy" id="61149"/>
    <lineage>
        <taxon>Eukaryota</taxon>
        <taxon>Viridiplantae</taxon>
        <taxon>Streptophyta</taxon>
        <taxon>Embryophyta</taxon>
        <taxon>Tracheophyta</taxon>
        <taxon>Spermatophyta</taxon>
        <taxon>Magnoliopsida</taxon>
        <taxon>eudicotyledons</taxon>
        <taxon>Gunneridae</taxon>
        <taxon>Pentapetalae</taxon>
        <taxon>rosids</taxon>
        <taxon>fabids</taxon>
        <taxon>Malpighiales</taxon>
        <taxon>Rhizophoraceae</taxon>
        <taxon>Rhizophora</taxon>
    </lineage>
</organism>
<evidence type="ECO:0000313" key="1">
    <source>
        <dbReference type="EMBL" id="MBX53457.1"/>
    </source>
</evidence>
<reference evidence="1" key="1">
    <citation type="submission" date="2018-02" db="EMBL/GenBank/DDBJ databases">
        <title>Rhizophora mucronata_Transcriptome.</title>
        <authorList>
            <person name="Meera S.P."/>
            <person name="Sreeshan A."/>
            <person name="Augustine A."/>
        </authorList>
    </citation>
    <scope>NUCLEOTIDE SEQUENCE</scope>
    <source>
        <tissue evidence="1">Leaf</tissue>
    </source>
</reference>
<dbReference type="EMBL" id="GGEC01072973">
    <property type="protein sequence ID" value="MBX53457.1"/>
    <property type="molecule type" value="Transcribed_RNA"/>
</dbReference>
<proteinExistence type="predicted"/>
<accession>A0A2P2PFH8</accession>